<name>A0A7C9APJ2_OPUST</name>
<reference evidence="2" key="1">
    <citation type="journal article" date="2013" name="J. Plant Res.">
        <title>Effect of fungi and light on seed germination of three Opuntia species from semiarid lands of central Mexico.</title>
        <authorList>
            <person name="Delgado-Sanchez P."/>
            <person name="Jimenez-Bremont J.F."/>
            <person name="Guerrero-Gonzalez Mde L."/>
            <person name="Flores J."/>
        </authorList>
    </citation>
    <scope>NUCLEOTIDE SEQUENCE</scope>
    <source>
        <tissue evidence="2">Cladode</tissue>
    </source>
</reference>
<organism evidence="2">
    <name type="scientific">Opuntia streptacantha</name>
    <name type="common">Prickly pear cactus</name>
    <name type="synonym">Opuntia cardona</name>
    <dbReference type="NCBI Taxonomy" id="393608"/>
    <lineage>
        <taxon>Eukaryota</taxon>
        <taxon>Viridiplantae</taxon>
        <taxon>Streptophyta</taxon>
        <taxon>Embryophyta</taxon>
        <taxon>Tracheophyta</taxon>
        <taxon>Spermatophyta</taxon>
        <taxon>Magnoliopsida</taxon>
        <taxon>eudicotyledons</taxon>
        <taxon>Gunneridae</taxon>
        <taxon>Pentapetalae</taxon>
        <taxon>Caryophyllales</taxon>
        <taxon>Cactineae</taxon>
        <taxon>Cactaceae</taxon>
        <taxon>Opuntioideae</taxon>
        <taxon>Opuntia</taxon>
    </lineage>
</organism>
<keyword evidence="1" id="KW-1133">Transmembrane helix</keyword>
<dbReference type="AlphaFoldDB" id="A0A7C9APJ2"/>
<feature type="transmembrane region" description="Helical" evidence="1">
    <location>
        <begin position="38"/>
        <end position="58"/>
    </location>
</feature>
<dbReference type="EMBL" id="GISG01253134">
    <property type="protein sequence ID" value="MBA4672017.1"/>
    <property type="molecule type" value="Transcribed_RNA"/>
</dbReference>
<reference evidence="2" key="2">
    <citation type="submission" date="2020-07" db="EMBL/GenBank/DDBJ databases">
        <authorList>
            <person name="Vera ALvarez R."/>
            <person name="Arias-Moreno D.M."/>
            <person name="Jimenez-Jacinto V."/>
            <person name="Jimenez-Bremont J.F."/>
            <person name="Swaminathan K."/>
            <person name="Moose S.P."/>
            <person name="Guerrero-Gonzalez M.L."/>
            <person name="Marino-Ramirez L."/>
            <person name="Landsman D."/>
            <person name="Rodriguez-Kessler M."/>
            <person name="Delgado-Sanchez P."/>
        </authorList>
    </citation>
    <scope>NUCLEOTIDE SEQUENCE</scope>
    <source>
        <tissue evidence="2">Cladode</tissue>
    </source>
</reference>
<protein>
    <submittedName>
        <fullName evidence="2">Uncharacterized protein</fullName>
    </submittedName>
</protein>
<proteinExistence type="predicted"/>
<evidence type="ECO:0000256" key="1">
    <source>
        <dbReference type="SAM" id="Phobius"/>
    </source>
</evidence>
<accession>A0A7C9APJ2</accession>
<keyword evidence="1" id="KW-0472">Membrane</keyword>
<sequence length="153" mass="15647">MSQQNSAASSSSCSASSDMAGPFLAGGLIGGVLDVGSLILGPFLAGVLCFIGGAFFPFELGTCFFTADLVSIPREGLGVRFLRRVLGPPSISSSLMGPNSFEACHGEVLGSSSASSSSEPSDSLSTVTVCRLFNFLNGFTSVIVFRPPVPLPT</sequence>
<evidence type="ECO:0000313" key="2">
    <source>
        <dbReference type="EMBL" id="MBA4672017.1"/>
    </source>
</evidence>
<keyword evidence="1" id="KW-0812">Transmembrane</keyword>